<feature type="transmembrane region" description="Helical" evidence="1">
    <location>
        <begin position="12"/>
        <end position="35"/>
    </location>
</feature>
<keyword evidence="1" id="KW-0812">Transmembrane</keyword>
<feature type="transmembrane region" description="Helical" evidence="1">
    <location>
        <begin position="83"/>
        <end position="106"/>
    </location>
</feature>
<organism evidence="2 3">
    <name type="scientific">Francisella frigiditurris</name>
    <dbReference type="NCBI Taxonomy" id="1542390"/>
    <lineage>
        <taxon>Bacteria</taxon>
        <taxon>Pseudomonadati</taxon>
        <taxon>Pseudomonadota</taxon>
        <taxon>Gammaproteobacteria</taxon>
        <taxon>Thiotrichales</taxon>
        <taxon>Francisellaceae</taxon>
        <taxon>Francisella</taxon>
    </lineage>
</organism>
<keyword evidence="3" id="KW-1185">Reference proteome</keyword>
<dbReference type="Proteomes" id="UP000182521">
    <property type="component" value="Chromosome"/>
</dbReference>
<dbReference type="RefSeq" id="WP_071663500.1">
    <property type="nucleotide sequence ID" value="NZ_CP009654.1"/>
</dbReference>
<sequence length="111" mass="12522">MKKAYVLLDYFLKILFLVIFWFVAGIFLGYATVFLTSPDSVYNLLHANGFVWTTVYGATELACYVPMLFAIIFVAFGKNKKLLVIPMVVVLILLHLIQYVVCAGILDYLAS</sequence>
<dbReference type="OrthoDB" id="5605719at2"/>
<evidence type="ECO:0000256" key="1">
    <source>
        <dbReference type="SAM" id="Phobius"/>
    </source>
</evidence>
<gene>
    <name evidence="2" type="ORF">KX01_520</name>
</gene>
<accession>A0A1J0KSS1</accession>
<name>A0A1J0KSS1_9GAMM</name>
<dbReference type="AlphaFoldDB" id="A0A1J0KSS1"/>
<dbReference type="EMBL" id="CP009654">
    <property type="protein sequence ID" value="APC96676.1"/>
    <property type="molecule type" value="Genomic_DNA"/>
</dbReference>
<evidence type="ECO:0000313" key="2">
    <source>
        <dbReference type="EMBL" id="APC96676.1"/>
    </source>
</evidence>
<dbReference type="KEGG" id="frc:KX01_520"/>
<protein>
    <submittedName>
        <fullName evidence="2">Putative membrane protein</fullName>
    </submittedName>
</protein>
<reference evidence="3" key="1">
    <citation type="submission" date="2014-10" db="EMBL/GenBank/DDBJ databases">
        <authorList>
            <person name="Kuske C.R."/>
            <person name="Challacombe J.F."/>
            <person name="Daligault H.E."/>
            <person name="Davenport K.W."/>
            <person name="Johnson S.L."/>
            <person name="Siddaramappa S."/>
            <person name="Petersen J.M."/>
        </authorList>
    </citation>
    <scope>NUCLEOTIDE SEQUENCE [LARGE SCALE GENOMIC DNA]</scope>
    <source>
        <strain evidence="3">CA97-1460</strain>
    </source>
</reference>
<feature type="transmembrane region" description="Helical" evidence="1">
    <location>
        <begin position="55"/>
        <end position="76"/>
    </location>
</feature>
<keyword evidence="1" id="KW-1133">Transmembrane helix</keyword>
<evidence type="ECO:0000313" key="3">
    <source>
        <dbReference type="Proteomes" id="UP000182521"/>
    </source>
</evidence>
<proteinExistence type="predicted"/>
<keyword evidence="1" id="KW-0472">Membrane</keyword>